<dbReference type="GO" id="GO:0003700">
    <property type="term" value="F:DNA-binding transcription factor activity"/>
    <property type="evidence" value="ECO:0007669"/>
    <property type="project" value="InterPro"/>
</dbReference>
<keyword evidence="7" id="KW-1185">Reference proteome</keyword>
<dbReference type="Gene3D" id="1.10.10.60">
    <property type="entry name" value="Homeodomain-like"/>
    <property type="match status" value="2"/>
</dbReference>
<dbReference type="PANTHER" id="PTHR46796">
    <property type="entry name" value="HTH-TYPE TRANSCRIPTIONAL ACTIVATOR RHAS-RELATED"/>
    <property type="match status" value="1"/>
</dbReference>
<accession>A0A2G1MEE5</accession>
<evidence type="ECO:0000256" key="3">
    <source>
        <dbReference type="ARBA" id="ARBA00023159"/>
    </source>
</evidence>
<dbReference type="SMART" id="SM00342">
    <property type="entry name" value="HTH_ARAC"/>
    <property type="match status" value="1"/>
</dbReference>
<dbReference type="InterPro" id="IPR014710">
    <property type="entry name" value="RmlC-like_jellyroll"/>
</dbReference>
<dbReference type="RefSeq" id="WP_099277817.1">
    <property type="nucleotide sequence ID" value="NZ_KZ304964.1"/>
</dbReference>
<evidence type="ECO:0000313" key="6">
    <source>
        <dbReference type="EMBL" id="PHP27042.1"/>
    </source>
</evidence>
<keyword evidence="3" id="KW-0010">Activator</keyword>
<dbReference type="GO" id="GO:0043565">
    <property type="term" value="F:sequence-specific DNA binding"/>
    <property type="evidence" value="ECO:0007669"/>
    <property type="project" value="InterPro"/>
</dbReference>
<evidence type="ECO:0000259" key="5">
    <source>
        <dbReference type="PROSITE" id="PS01124"/>
    </source>
</evidence>
<gene>
    <name evidence="6" type="ORF">CJ301_12935</name>
</gene>
<dbReference type="InterPro" id="IPR009057">
    <property type="entry name" value="Homeodomain-like_sf"/>
</dbReference>
<dbReference type="Proteomes" id="UP000221860">
    <property type="component" value="Unassembled WGS sequence"/>
</dbReference>
<evidence type="ECO:0000256" key="1">
    <source>
        <dbReference type="ARBA" id="ARBA00023015"/>
    </source>
</evidence>
<keyword evidence="4" id="KW-0804">Transcription</keyword>
<dbReference type="InterPro" id="IPR050204">
    <property type="entry name" value="AraC_XylS_family_regulators"/>
</dbReference>
<evidence type="ECO:0000313" key="7">
    <source>
        <dbReference type="Proteomes" id="UP000221860"/>
    </source>
</evidence>
<dbReference type="InterPro" id="IPR018062">
    <property type="entry name" value="HTH_AraC-typ_CS"/>
</dbReference>
<feature type="domain" description="HTH araC/xylS-type" evidence="5">
    <location>
        <begin position="184"/>
        <end position="282"/>
    </location>
</feature>
<dbReference type="Pfam" id="PF12833">
    <property type="entry name" value="HTH_18"/>
    <property type="match status" value="1"/>
</dbReference>
<evidence type="ECO:0000256" key="4">
    <source>
        <dbReference type="ARBA" id="ARBA00023163"/>
    </source>
</evidence>
<dbReference type="InterPro" id="IPR018060">
    <property type="entry name" value="HTH_AraC"/>
</dbReference>
<dbReference type="InterPro" id="IPR037923">
    <property type="entry name" value="HTH-like"/>
</dbReference>
<dbReference type="PROSITE" id="PS01124">
    <property type="entry name" value="HTH_ARAC_FAMILY_2"/>
    <property type="match status" value="1"/>
</dbReference>
<dbReference type="CDD" id="cd06976">
    <property type="entry name" value="cupin_MtlR-like_N"/>
    <property type="match status" value="1"/>
</dbReference>
<dbReference type="EMBL" id="NQWH01000021">
    <property type="protein sequence ID" value="PHP27042.1"/>
    <property type="molecule type" value="Genomic_DNA"/>
</dbReference>
<dbReference type="InterPro" id="IPR003313">
    <property type="entry name" value="AraC-bd"/>
</dbReference>
<reference evidence="6 7" key="1">
    <citation type="submission" date="2017-08" db="EMBL/GenBank/DDBJ databases">
        <title>Draft Genome Sequence of Loktanella cinnabarina Strain XM1, Isolated from Coastal Surface Water.</title>
        <authorList>
            <person name="Ma R."/>
            <person name="Wang J."/>
            <person name="Wang Q."/>
            <person name="Ma Z."/>
            <person name="Li J."/>
            <person name="Chen L."/>
        </authorList>
    </citation>
    <scope>NUCLEOTIDE SEQUENCE [LARGE SCALE GENOMIC DNA]</scope>
    <source>
        <strain evidence="6 7">XM1</strain>
    </source>
</reference>
<protein>
    <submittedName>
        <fullName evidence="6">AraC family transcriptional regulator</fullName>
    </submittedName>
</protein>
<keyword evidence="2" id="KW-0238">DNA-binding</keyword>
<dbReference type="Pfam" id="PF02311">
    <property type="entry name" value="AraC_binding"/>
    <property type="match status" value="1"/>
</dbReference>
<dbReference type="AlphaFoldDB" id="A0A2G1MEE5"/>
<dbReference type="SUPFAM" id="SSF46689">
    <property type="entry name" value="Homeodomain-like"/>
    <property type="match status" value="2"/>
</dbReference>
<dbReference type="InterPro" id="IPR020449">
    <property type="entry name" value="Tscrpt_reg_AraC-type_HTH"/>
</dbReference>
<dbReference type="Gene3D" id="2.60.120.10">
    <property type="entry name" value="Jelly Rolls"/>
    <property type="match status" value="1"/>
</dbReference>
<comment type="caution">
    <text evidence="6">The sequence shown here is derived from an EMBL/GenBank/DDBJ whole genome shotgun (WGS) entry which is preliminary data.</text>
</comment>
<name>A0A2G1MEE5_9RHOB</name>
<dbReference type="OrthoDB" id="9816011at2"/>
<proteinExistence type="predicted"/>
<organism evidence="6 7">
    <name type="scientific">Limimaricola cinnabarinus</name>
    <dbReference type="NCBI Taxonomy" id="1125964"/>
    <lineage>
        <taxon>Bacteria</taxon>
        <taxon>Pseudomonadati</taxon>
        <taxon>Pseudomonadota</taxon>
        <taxon>Alphaproteobacteria</taxon>
        <taxon>Rhodobacterales</taxon>
        <taxon>Paracoccaceae</taxon>
        <taxon>Limimaricola</taxon>
    </lineage>
</organism>
<keyword evidence="1" id="KW-0805">Transcription regulation</keyword>
<evidence type="ECO:0000256" key="2">
    <source>
        <dbReference type="ARBA" id="ARBA00023125"/>
    </source>
</evidence>
<sequence length="303" mass="33458">MRPWFEKVTIPAGQSCLVYDRRLPEFAFNWHHHPEYELTLTLGGHGTRFVGGDVAPYADGDLALIGPDLPHAWQSHHLAEGATEHRAIICWFTVDWARGLLALMPELGAIGALLGEASQGVHFGPATAAALRSRMLRLCDRPQAERALELTGLLLNLAAAPDRRTLSPGAMDAAEMSRDRRRMERVLADLHARFDQPIRLAPLCETAHLSESQLQRIFKRSTGLSISEYVTRLRVGRASAMLNRTDLPMASIAERCGFHDAAHFARTFRATTGRTPTSYRREFHAPGPAIPTGAFPMQRGTAG</sequence>
<dbReference type="PROSITE" id="PS00041">
    <property type="entry name" value="HTH_ARAC_FAMILY_1"/>
    <property type="match status" value="1"/>
</dbReference>
<dbReference type="SUPFAM" id="SSF51215">
    <property type="entry name" value="Regulatory protein AraC"/>
    <property type="match status" value="1"/>
</dbReference>
<dbReference type="PRINTS" id="PR00032">
    <property type="entry name" value="HTHARAC"/>
</dbReference>